<dbReference type="InterPro" id="IPR016833">
    <property type="entry name" value="Put_Na-Bile_cotransptr"/>
</dbReference>
<gene>
    <name evidence="2" type="ORF">WH87_07660</name>
</gene>
<proteinExistence type="predicted"/>
<dbReference type="STRING" id="1293439.WH87_07660"/>
<dbReference type="EMBL" id="LANJ01000012">
    <property type="protein sequence ID" value="KKC38773.1"/>
    <property type="molecule type" value="Genomic_DNA"/>
</dbReference>
<feature type="transmembrane region" description="Helical" evidence="1">
    <location>
        <begin position="12"/>
        <end position="29"/>
    </location>
</feature>
<feature type="transmembrane region" description="Helical" evidence="1">
    <location>
        <begin position="72"/>
        <end position="92"/>
    </location>
</feature>
<keyword evidence="1" id="KW-0812">Transmembrane</keyword>
<protein>
    <submittedName>
        <fullName evidence="2">Membrane protein</fullName>
    </submittedName>
</protein>
<dbReference type="PIRSF" id="PIRSF026166">
    <property type="entry name" value="UCP026166"/>
    <property type="match status" value="1"/>
</dbReference>
<dbReference type="PANTHER" id="PTHR18640">
    <property type="entry name" value="SOLUTE CARRIER FAMILY 10 MEMBER 7"/>
    <property type="match status" value="1"/>
</dbReference>
<feature type="transmembrane region" description="Helical" evidence="1">
    <location>
        <begin position="104"/>
        <end position="124"/>
    </location>
</feature>
<keyword evidence="3" id="KW-1185">Reference proteome</keyword>
<dbReference type="OrthoDB" id="9792271at2"/>
<dbReference type="PATRIC" id="fig|1293439.3.peg.1104"/>
<feature type="transmembrane region" description="Helical" evidence="1">
    <location>
        <begin position="35"/>
        <end position="52"/>
    </location>
</feature>
<evidence type="ECO:0000313" key="2">
    <source>
        <dbReference type="EMBL" id="KKC38773.1"/>
    </source>
</evidence>
<feature type="transmembrane region" description="Helical" evidence="1">
    <location>
        <begin position="204"/>
        <end position="226"/>
    </location>
</feature>
<feature type="transmembrane region" description="Helical" evidence="1">
    <location>
        <begin position="232"/>
        <end position="256"/>
    </location>
</feature>
<evidence type="ECO:0000313" key="3">
    <source>
        <dbReference type="Proteomes" id="UP000033411"/>
    </source>
</evidence>
<name>A0A0F5QDH6_9HYPH</name>
<dbReference type="Pfam" id="PF13593">
    <property type="entry name" value="SBF_like"/>
    <property type="match status" value="1"/>
</dbReference>
<dbReference type="Gene3D" id="1.20.1530.20">
    <property type="match status" value="1"/>
</dbReference>
<organism evidence="2 3">
    <name type="scientific">Devosia epidermidihirudinis</name>
    <dbReference type="NCBI Taxonomy" id="1293439"/>
    <lineage>
        <taxon>Bacteria</taxon>
        <taxon>Pseudomonadati</taxon>
        <taxon>Pseudomonadota</taxon>
        <taxon>Alphaproteobacteria</taxon>
        <taxon>Hyphomicrobiales</taxon>
        <taxon>Devosiaceae</taxon>
        <taxon>Devosia</taxon>
    </lineage>
</organism>
<keyword evidence="1" id="KW-1133">Transmembrane helix</keyword>
<dbReference type="RefSeq" id="WP_046140288.1">
    <property type="nucleotide sequence ID" value="NZ_LANJ01000012.1"/>
</dbReference>
<evidence type="ECO:0000256" key="1">
    <source>
        <dbReference type="SAM" id="Phobius"/>
    </source>
</evidence>
<keyword evidence="1" id="KW-0472">Membrane</keyword>
<comment type="caution">
    <text evidence="2">The sequence shown here is derived from an EMBL/GenBank/DDBJ whole genome shotgun (WGS) entry which is preliminary data.</text>
</comment>
<sequence length="333" mass="35324">MKLLQKLRIDPYLLILMATMALAAVLPVSGEGAKVFGVVVNLAIALLFFLYGAKLSPRVVWEGISHWRLQGLVFASTYLIFPLLGLGVAFAARNVLAPELVTGLVFLSVLPSTVQSSIAFTSIAKGNVAAALTSASLSNLSGVFITPVLVGLLISQGNVGIDTSSIVSIGLQILLPFILGQIARPFIGNWLATRKKLTSLVDRGTIILVVYGAFSEGTVEGIWSAVSLDELAWMLVFCAVLLALIMGITAALGRLLKFDRADRIAILFCGSKKSLATGIPMAGILFAGPTVALIVLPLMLFHQLQLFVCAILAQRFGNNAPAELVEPELKPAQ</sequence>
<dbReference type="Proteomes" id="UP000033411">
    <property type="component" value="Unassembled WGS sequence"/>
</dbReference>
<dbReference type="InterPro" id="IPR038770">
    <property type="entry name" value="Na+/solute_symporter_sf"/>
</dbReference>
<accession>A0A0F5QDH6</accession>
<reference evidence="2 3" key="1">
    <citation type="submission" date="2015-03" db="EMBL/GenBank/DDBJ databases">
        <authorList>
            <person name="Lepp D."/>
            <person name="Hassan Y.I."/>
            <person name="Li X.-Z."/>
            <person name="Zhou T."/>
        </authorList>
    </citation>
    <scope>NUCLEOTIDE SEQUENCE [LARGE SCALE GENOMIC DNA]</scope>
    <source>
        <strain evidence="2 3">E84</strain>
    </source>
</reference>
<feature type="transmembrane region" description="Helical" evidence="1">
    <location>
        <begin position="136"/>
        <end position="154"/>
    </location>
</feature>
<dbReference type="PANTHER" id="PTHR18640:SF5">
    <property type="entry name" value="SODIUM_BILE ACID COTRANSPORTER 7"/>
    <property type="match status" value="1"/>
</dbReference>
<feature type="transmembrane region" description="Helical" evidence="1">
    <location>
        <begin position="166"/>
        <end position="183"/>
    </location>
</feature>
<dbReference type="AlphaFoldDB" id="A0A0F5QDH6"/>
<dbReference type="GO" id="GO:0005886">
    <property type="term" value="C:plasma membrane"/>
    <property type="evidence" value="ECO:0007669"/>
    <property type="project" value="TreeGrafter"/>
</dbReference>
<feature type="transmembrane region" description="Helical" evidence="1">
    <location>
        <begin position="277"/>
        <end position="301"/>
    </location>
</feature>